<evidence type="ECO:0000313" key="1">
    <source>
        <dbReference type="EMBL" id="BBU22146.1"/>
    </source>
</evidence>
<dbReference type="Proteomes" id="UP000464624">
    <property type="component" value="Chromosome"/>
</dbReference>
<reference evidence="1 2" key="1">
    <citation type="submission" date="2019-12" db="EMBL/GenBank/DDBJ databases">
        <title>Complete genome sequence of Mycolicibacterium xenopi str. JCM15661T.</title>
        <authorList>
            <person name="Yoshida M."/>
            <person name="Fukano H."/>
            <person name="Asakura T."/>
            <person name="Hoshino Y."/>
        </authorList>
    </citation>
    <scope>NUCLEOTIDE SEQUENCE [LARGE SCALE GENOMIC DNA]</scope>
    <source>
        <strain evidence="1 2">JCM 15661T</strain>
    </source>
</reference>
<gene>
    <name evidence="1" type="ORF">MYXE_19360</name>
</gene>
<sequence length="45" mass="4827">MSKRISPDQIFLSEARAGGLVILDDSVAAADATLTVAERKSRRNP</sequence>
<dbReference type="RefSeq" id="WP_161552069.1">
    <property type="nucleotide sequence ID" value="NZ_AP022314.1"/>
</dbReference>
<dbReference type="EMBL" id="AP022314">
    <property type="protein sequence ID" value="BBU22146.1"/>
    <property type="molecule type" value="Genomic_DNA"/>
</dbReference>
<accession>A0AAD1M176</accession>
<protein>
    <submittedName>
        <fullName evidence="1">Uncharacterized protein</fullName>
    </submittedName>
</protein>
<evidence type="ECO:0000313" key="2">
    <source>
        <dbReference type="Proteomes" id="UP000464624"/>
    </source>
</evidence>
<dbReference type="AlphaFoldDB" id="A0AAD1M176"/>
<dbReference type="KEGG" id="mxe:MYXE_19360"/>
<proteinExistence type="predicted"/>
<organism evidence="1 2">
    <name type="scientific">Mycobacterium xenopi</name>
    <dbReference type="NCBI Taxonomy" id="1789"/>
    <lineage>
        <taxon>Bacteria</taxon>
        <taxon>Bacillati</taxon>
        <taxon>Actinomycetota</taxon>
        <taxon>Actinomycetes</taxon>
        <taxon>Mycobacteriales</taxon>
        <taxon>Mycobacteriaceae</taxon>
        <taxon>Mycobacterium</taxon>
    </lineage>
</organism>
<name>A0AAD1M176_MYCXE</name>